<evidence type="ECO:0000313" key="3">
    <source>
        <dbReference type="RefSeq" id="XP_014661977.1"/>
    </source>
</evidence>
<sequence length="146" mass="14761">MADGYLTMRMNVALGVMVVVAVAGLAHGDGYVTQAPSYFTTQVYGPVSSGALRGSGNRAASLSFNRAGTASGTAYSQDQATADQTAAKNRAYEYNYKLGGYGSLGGYGNTGGSSRLGGYGNTGGSSRLGGYGKQLWIAAGLENTAG</sequence>
<keyword evidence="2" id="KW-1185">Reference proteome</keyword>
<evidence type="ECO:0000256" key="1">
    <source>
        <dbReference type="SAM" id="SignalP"/>
    </source>
</evidence>
<gene>
    <name evidence="3" type="primary">LOC106805022</name>
</gene>
<dbReference type="Proteomes" id="UP000695022">
    <property type="component" value="Unplaced"/>
</dbReference>
<keyword evidence="1" id="KW-0732">Signal</keyword>
<accession>A0ABM1DPV6</accession>
<organism evidence="2 3">
    <name type="scientific">Priapulus caudatus</name>
    <name type="common">Priapulid worm</name>
    <dbReference type="NCBI Taxonomy" id="37621"/>
    <lineage>
        <taxon>Eukaryota</taxon>
        <taxon>Metazoa</taxon>
        <taxon>Ecdysozoa</taxon>
        <taxon>Scalidophora</taxon>
        <taxon>Priapulida</taxon>
        <taxon>Priapulimorpha</taxon>
        <taxon>Priapulimorphida</taxon>
        <taxon>Priapulidae</taxon>
        <taxon>Priapulus</taxon>
    </lineage>
</organism>
<name>A0ABM1DPV6_PRICU</name>
<feature type="chain" id="PRO_5046724949" evidence="1">
    <location>
        <begin position="29"/>
        <end position="146"/>
    </location>
</feature>
<dbReference type="RefSeq" id="XP_014661977.1">
    <property type="nucleotide sequence ID" value="XM_014806491.1"/>
</dbReference>
<feature type="signal peptide" evidence="1">
    <location>
        <begin position="1"/>
        <end position="28"/>
    </location>
</feature>
<dbReference type="GeneID" id="106805022"/>
<protein>
    <submittedName>
        <fullName evidence="3">Uncharacterized protein LOC106805022</fullName>
    </submittedName>
</protein>
<reference evidence="3" key="1">
    <citation type="submission" date="2025-08" db="UniProtKB">
        <authorList>
            <consortium name="RefSeq"/>
        </authorList>
    </citation>
    <scope>IDENTIFICATION</scope>
</reference>
<evidence type="ECO:0000313" key="2">
    <source>
        <dbReference type="Proteomes" id="UP000695022"/>
    </source>
</evidence>
<proteinExistence type="predicted"/>